<name>W4PDC9_9BACE</name>
<dbReference type="Gene3D" id="3.10.20.30">
    <property type="match status" value="1"/>
</dbReference>
<dbReference type="Pfam" id="PF02597">
    <property type="entry name" value="ThiS"/>
    <property type="match status" value="1"/>
</dbReference>
<organism evidence="1 2">
    <name type="scientific">Bacteroides pyogenes JCM 6292</name>
    <dbReference type="NCBI Taxonomy" id="1235809"/>
    <lineage>
        <taxon>Bacteria</taxon>
        <taxon>Pseudomonadati</taxon>
        <taxon>Bacteroidota</taxon>
        <taxon>Bacteroidia</taxon>
        <taxon>Bacteroidales</taxon>
        <taxon>Bacteroidaceae</taxon>
        <taxon>Bacteroides</taxon>
    </lineage>
</organism>
<dbReference type="InterPro" id="IPR012675">
    <property type="entry name" value="Beta-grasp_dom_sf"/>
</dbReference>
<dbReference type="CDD" id="cd00565">
    <property type="entry name" value="Ubl_ThiS"/>
    <property type="match status" value="1"/>
</dbReference>
<dbReference type="InterPro" id="IPR016155">
    <property type="entry name" value="Mopterin_synth/thiamin_S_b"/>
</dbReference>
<dbReference type="InterPro" id="IPR010035">
    <property type="entry name" value="Thi_S"/>
</dbReference>
<protein>
    <submittedName>
        <fullName evidence="1">Sulfur carrier protein ThiS</fullName>
    </submittedName>
</protein>
<dbReference type="PANTHER" id="PTHR34472">
    <property type="entry name" value="SULFUR CARRIER PROTEIN THIS"/>
    <property type="match status" value="1"/>
</dbReference>
<gene>
    <name evidence="1" type="ORF">JCM6292_3758</name>
</gene>
<dbReference type="PANTHER" id="PTHR34472:SF1">
    <property type="entry name" value="SULFUR CARRIER PROTEIN THIS"/>
    <property type="match status" value="1"/>
</dbReference>
<evidence type="ECO:0000313" key="2">
    <source>
        <dbReference type="Proteomes" id="UP000018861"/>
    </source>
</evidence>
<comment type="caution">
    <text evidence="1">The sequence shown here is derived from an EMBL/GenBank/DDBJ whole genome shotgun (WGS) entry which is preliminary data.</text>
</comment>
<reference evidence="1 2" key="1">
    <citation type="journal article" date="2014" name="Genome Announc.">
        <title>Draft Genome Sequences of Three Strains of Bacteroides pyogenes Isolated from a Cat and Swine.</title>
        <authorList>
            <person name="Sakamoto M."/>
            <person name="Oshima K."/>
            <person name="Suda W."/>
            <person name="Kitamura K."/>
            <person name="Iida T."/>
            <person name="Hattori M."/>
            <person name="Ohkuma M."/>
        </authorList>
    </citation>
    <scope>NUCLEOTIDE SEQUENCE [LARGE SCALE GENOMIC DNA]</scope>
    <source>
        <strain evidence="1 2">JCM 6292</strain>
    </source>
</reference>
<dbReference type="NCBIfam" id="TIGR01683">
    <property type="entry name" value="thiS"/>
    <property type="match status" value="1"/>
</dbReference>
<dbReference type="Proteomes" id="UP000018861">
    <property type="component" value="Unassembled WGS sequence"/>
</dbReference>
<dbReference type="SUPFAM" id="SSF54285">
    <property type="entry name" value="MoaD/ThiS"/>
    <property type="match status" value="1"/>
</dbReference>
<sequence length="92" mass="10461">MCYLLLFAFHNASFVFTFKLINPNKKMKVQVNDKEVEVSPSFTLQQLIPYLDLPTQGIAVAVNNRMIPRTDWESHALHENDRIVIIKAACGG</sequence>
<dbReference type="EMBL" id="BAIQ01000069">
    <property type="protein sequence ID" value="GAE17189.1"/>
    <property type="molecule type" value="Genomic_DNA"/>
</dbReference>
<evidence type="ECO:0000313" key="1">
    <source>
        <dbReference type="EMBL" id="GAE17189.1"/>
    </source>
</evidence>
<proteinExistence type="predicted"/>
<accession>W4PDC9</accession>
<dbReference type="InterPro" id="IPR003749">
    <property type="entry name" value="ThiS/MoaD-like"/>
</dbReference>
<dbReference type="AlphaFoldDB" id="W4PDC9"/>